<comment type="cofactor">
    <cofactor evidence="1">
        <name>[4Fe-4S] cluster</name>
        <dbReference type="ChEBI" id="CHEBI:49883"/>
    </cofactor>
</comment>
<comment type="pathway">
    <text evidence="1">Cofactor biosynthesis; ubiquinone biosynthesis.</text>
</comment>
<dbReference type="InterPro" id="IPR043693">
    <property type="entry name" value="UbiV"/>
</dbReference>
<keyword evidence="1" id="KW-0408">Iron</keyword>
<dbReference type="EMBL" id="JAFJYC010000001">
    <property type="protein sequence ID" value="MBT9432458.1"/>
    <property type="molecule type" value="Genomic_DNA"/>
</dbReference>
<proteinExistence type="inferred from homology"/>
<dbReference type="PANTHER" id="PTHR30217:SF11">
    <property type="entry name" value="UBIQUINONE BIOSYNTHESIS PROTEIN UBIV"/>
    <property type="match status" value="1"/>
</dbReference>
<sequence>MRYSLGPVLYYWPKQMLEAFYQQAASSQADILYLGETVCSKRRLMKTGDWLALAKSLLPSGKQIVISTLALIQAPSELTELKRYLDNGEFLIEANDLGTVQLAYEQRLPFVAGPALNCYNAYTLRILLKQGMVRWCMPVEMSREWLSNTLAQCEELGIRDRFEVEVFSYGHLPLAWSARCFTARSENRSKDECETCCIHYPQWRPVMTQEQQQVFVLNGIQTQSGYCYNLINEQVSMAGLVDVVRLSPQDLSTPEQVAVFRANHQGEHHAVLTGQKDCNGYWRRIPGLALVE</sequence>
<feature type="binding site" evidence="1">
    <location>
        <position position="180"/>
    </location>
    <ligand>
        <name>[4Fe-4S] cluster</name>
        <dbReference type="ChEBI" id="CHEBI:49883"/>
    </ligand>
</feature>
<organism evidence="2 3">
    <name type="scientific">Candidatus Sodalis endolongispinus</name>
    <dbReference type="NCBI Taxonomy" id="2812662"/>
    <lineage>
        <taxon>Bacteria</taxon>
        <taxon>Pseudomonadati</taxon>
        <taxon>Pseudomonadota</taxon>
        <taxon>Gammaproteobacteria</taxon>
        <taxon>Enterobacterales</taxon>
        <taxon>Bruguierivoracaceae</taxon>
        <taxon>Sodalis</taxon>
    </lineage>
</organism>
<keyword evidence="3" id="KW-1185">Reference proteome</keyword>
<evidence type="ECO:0000256" key="1">
    <source>
        <dbReference type="HAMAP-Rule" id="MF_02233"/>
    </source>
</evidence>
<reference evidence="2 3" key="1">
    <citation type="journal article" date="2021" name="Genome Biol. Evol.">
        <title>The evolution of interdependence in a four-way mealybug symbiosis.</title>
        <authorList>
            <person name="Garber A.I."/>
            <person name="Kupper M."/>
            <person name="Laetsch D.R."/>
            <person name="Weldon S.R."/>
            <person name="Ladinsky M.S."/>
            <person name="Bjorkman P.J."/>
            <person name="McCutcheon J.P."/>
        </authorList>
    </citation>
    <scope>NUCLEOTIDE SEQUENCE [LARGE SCALE GENOMIC DNA]</scope>
    <source>
        <strain evidence="2">SOD</strain>
    </source>
</reference>
<accession>A0ABS5YBQ6</accession>
<keyword evidence="1" id="KW-0479">Metal-binding</keyword>
<keyword evidence="1" id="KW-0004">4Fe-4S</keyword>
<dbReference type="RefSeq" id="WP_215669603.1">
    <property type="nucleotide sequence ID" value="NZ_JAFJYC010000001.1"/>
</dbReference>
<keyword evidence="1" id="KW-0831">Ubiquinone biosynthesis</keyword>
<dbReference type="NCBIfam" id="NF011991">
    <property type="entry name" value="PRK15447.1"/>
    <property type="match status" value="1"/>
</dbReference>
<comment type="similarity">
    <text evidence="1">Belongs to the peptidase U32 family. UbiV subfamily.</text>
</comment>
<dbReference type="PANTHER" id="PTHR30217">
    <property type="entry name" value="PEPTIDASE U32 FAMILY"/>
    <property type="match status" value="1"/>
</dbReference>
<keyword evidence="1" id="KW-0411">Iron-sulfur</keyword>
<dbReference type="InterPro" id="IPR051454">
    <property type="entry name" value="RNA/ubiquinone_mod_enzymes"/>
</dbReference>
<feature type="binding site" evidence="1">
    <location>
        <position position="197"/>
    </location>
    <ligand>
        <name>[4Fe-4S] cluster</name>
        <dbReference type="ChEBI" id="CHEBI:49883"/>
    </ligand>
</feature>
<dbReference type="Pfam" id="PF01136">
    <property type="entry name" value="Peptidase_U32"/>
    <property type="match status" value="1"/>
</dbReference>
<protein>
    <recommendedName>
        <fullName evidence="1">Ubiquinone biosynthesis protein UbiV</fullName>
    </recommendedName>
</protein>
<dbReference type="HAMAP" id="MF_02233">
    <property type="entry name" value="UbiV"/>
    <property type="match status" value="1"/>
</dbReference>
<feature type="binding site" evidence="1">
    <location>
        <position position="39"/>
    </location>
    <ligand>
        <name>[4Fe-4S] cluster</name>
        <dbReference type="ChEBI" id="CHEBI:49883"/>
    </ligand>
</feature>
<comment type="caution">
    <text evidence="2">The sequence shown here is derived from an EMBL/GenBank/DDBJ whole genome shotgun (WGS) entry which is preliminary data.</text>
</comment>
<feature type="binding site" evidence="1">
    <location>
        <position position="193"/>
    </location>
    <ligand>
        <name>[4Fe-4S] cluster</name>
        <dbReference type="ChEBI" id="CHEBI:49883"/>
    </ligand>
</feature>
<gene>
    <name evidence="1" type="primary">ubiV</name>
    <name evidence="2" type="ORF">JZM24_10555</name>
</gene>
<dbReference type="Proteomes" id="UP000811282">
    <property type="component" value="Unassembled WGS sequence"/>
</dbReference>
<dbReference type="InterPro" id="IPR001539">
    <property type="entry name" value="Peptidase_U32"/>
</dbReference>
<comment type="subunit">
    <text evidence="1">Forms a heterodimer with UbiU.</text>
</comment>
<comment type="function">
    <text evidence="1">Required for O(2)-independent ubiquinone (coenzyme Q) biosynthesis. Together with UbiU, is essential for the C6-hydroxylation reaction in the oxygen-independent ubiquinone biosynthesis pathway.</text>
</comment>
<evidence type="ECO:0000313" key="2">
    <source>
        <dbReference type="EMBL" id="MBT9432458.1"/>
    </source>
</evidence>
<name>A0ABS5YBQ6_9GAMM</name>
<evidence type="ECO:0000313" key="3">
    <source>
        <dbReference type="Proteomes" id="UP000811282"/>
    </source>
</evidence>